<evidence type="ECO:0000313" key="1">
    <source>
        <dbReference type="EMBL" id="PPK62748.1"/>
    </source>
</evidence>
<dbReference type="GO" id="GO:0016773">
    <property type="term" value="F:phosphotransferase activity, alcohol group as acceptor"/>
    <property type="evidence" value="ECO:0007669"/>
    <property type="project" value="InterPro"/>
</dbReference>
<dbReference type="AlphaFoldDB" id="A0A2S6GCN7"/>
<accession>A0A2S6GCN7</accession>
<keyword evidence="2" id="KW-1185">Reference proteome</keyword>
<dbReference type="SUPFAM" id="SSF56112">
    <property type="entry name" value="Protein kinase-like (PK-like)"/>
    <property type="match status" value="1"/>
</dbReference>
<organism evidence="1 2">
    <name type="scientific">Actinokineospora auranticolor</name>
    <dbReference type="NCBI Taxonomy" id="155976"/>
    <lineage>
        <taxon>Bacteria</taxon>
        <taxon>Bacillati</taxon>
        <taxon>Actinomycetota</taxon>
        <taxon>Actinomycetes</taxon>
        <taxon>Pseudonocardiales</taxon>
        <taxon>Pseudonocardiaceae</taxon>
        <taxon>Actinokineospora</taxon>
    </lineage>
</organism>
<dbReference type="GO" id="GO:0019748">
    <property type="term" value="P:secondary metabolic process"/>
    <property type="evidence" value="ECO:0007669"/>
    <property type="project" value="InterPro"/>
</dbReference>
<gene>
    <name evidence="1" type="ORF">CLV40_13314</name>
</gene>
<keyword evidence="1" id="KW-0808">Transferase</keyword>
<dbReference type="InterPro" id="IPR006748">
    <property type="entry name" value="NH2Glyco/OHUrea_AB-resist_kin"/>
</dbReference>
<comment type="caution">
    <text evidence="1">The sequence shown here is derived from an EMBL/GenBank/DDBJ whole genome shotgun (WGS) entry which is preliminary data.</text>
</comment>
<keyword evidence="1" id="KW-0418">Kinase</keyword>
<reference evidence="1 2" key="1">
    <citation type="submission" date="2018-02" db="EMBL/GenBank/DDBJ databases">
        <title>Genomic Encyclopedia of Archaeal and Bacterial Type Strains, Phase II (KMG-II): from individual species to whole genera.</title>
        <authorList>
            <person name="Goeker M."/>
        </authorList>
    </citation>
    <scope>NUCLEOTIDE SEQUENCE [LARGE SCALE GENOMIC DNA]</scope>
    <source>
        <strain evidence="1 2">YU 961-1</strain>
    </source>
</reference>
<dbReference type="Proteomes" id="UP000239203">
    <property type="component" value="Unassembled WGS sequence"/>
</dbReference>
<dbReference type="Pfam" id="PF04655">
    <property type="entry name" value="APH_6_hur"/>
    <property type="match status" value="1"/>
</dbReference>
<protein>
    <submittedName>
        <fullName evidence="1">Streptomycin 6-kinase</fullName>
    </submittedName>
</protein>
<dbReference type="EMBL" id="PTIX01000033">
    <property type="protein sequence ID" value="PPK62748.1"/>
    <property type="molecule type" value="Genomic_DNA"/>
</dbReference>
<sequence length="300" mass="33020">MITVPPALAAMHAQHSGDTGRAWIAALPALAADMLDRWQLRRDGPARHGMVSLVLPVRRPDGTPAALKLQPVNEENDGEPVGLREWDGDGIVRLLEHDPATGTMLLERLDACRPLSAVDDPVSVPVLAALLARLTARQAPPGMRTLKTIAENMLADAPRLIPRLTDPDERALIHRCADTVRELVDEPGDRLLLWDLHYDNILAADREPWLAIDPKPLAGDPAFDLMPALSNRWHAITTANNPTHALRWRFDQLREAIDLPHDHATGWTLGRVLQNTLWDITDGATRVDDVQATIAHALLG</sequence>
<dbReference type="GO" id="GO:0016301">
    <property type="term" value="F:kinase activity"/>
    <property type="evidence" value="ECO:0007669"/>
    <property type="project" value="UniProtKB-KW"/>
</dbReference>
<proteinExistence type="predicted"/>
<evidence type="ECO:0000313" key="2">
    <source>
        <dbReference type="Proteomes" id="UP000239203"/>
    </source>
</evidence>
<dbReference type="InterPro" id="IPR011009">
    <property type="entry name" value="Kinase-like_dom_sf"/>
</dbReference>
<name>A0A2S6GCN7_9PSEU</name>